<dbReference type="SUPFAM" id="SSF55785">
    <property type="entry name" value="PYP-like sensor domain (PAS domain)"/>
    <property type="match status" value="1"/>
</dbReference>
<feature type="domain" description="Response regulatory" evidence="8">
    <location>
        <begin position="727"/>
        <end position="843"/>
    </location>
</feature>
<dbReference type="SUPFAM" id="SSF52172">
    <property type="entry name" value="CheY-like"/>
    <property type="match status" value="2"/>
</dbReference>
<dbReference type="GO" id="GO:0004673">
    <property type="term" value="F:protein histidine kinase activity"/>
    <property type="evidence" value="ECO:0007669"/>
    <property type="project" value="UniProtKB-EC"/>
</dbReference>
<evidence type="ECO:0000256" key="4">
    <source>
        <dbReference type="ARBA" id="ARBA00023012"/>
    </source>
</evidence>
<dbReference type="InterPro" id="IPR003594">
    <property type="entry name" value="HATPase_dom"/>
</dbReference>
<organism evidence="10 11">
    <name type="scientific">Gimesia maris</name>
    <dbReference type="NCBI Taxonomy" id="122"/>
    <lineage>
        <taxon>Bacteria</taxon>
        <taxon>Pseudomonadati</taxon>
        <taxon>Planctomycetota</taxon>
        <taxon>Planctomycetia</taxon>
        <taxon>Planctomycetales</taxon>
        <taxon>Planctomycetaceae</taxon>
        <taxon>Gimesia</taxon>
    </lineage>
</organism>
<dbReference type="Gene3D" id="1.10.287.130">
    <property type="match status" value="1"/>
</dbReference>
<dbReference type="PANTHER" id="PTHR45339:SF1">
    <property type="entry name" value="HYBRID SIGNAL TRANSDUCTION HISTIDINE KINASE J"/>
    <property type="match status" value="1"/>
</dbReference>
<dbReference type="PROSITE" id="PS50109">
    <property type="entry name" value="HIS_KIN"/>
    <property type="match status" value="1"/>
</dbReference>
<dbReference type="PANTHER" id="PTHR45339">
    <property type="entry name" value="HYBRID SIGNAL TRANSDUCTION HISTIDINE KINASE J"/>
    <property type="match status" value="1"/>
</dbReference>
<dbReference type="SMART" id="SM00448">
    <property type="entry name" value="REC"/>
    <property type="match status" value="1"/>
</dbReference>
<sequence length="844" mass="93947">MSKESVTEDSDSLCVLILAPTPKDNEFCVQVLEDARIKTRVCTSLKELYEQVNQGHAAVALIAEEYLKADQNGLIPDLLSNQPAWSDLPIVVLLIAGEHASPSLNQLQELGNITLIRRPVRIAVFINTIRAKLRDRERQYSVRDLLRERTEVNQNLEIQQRRFSLALKAGGMAAWELQNEKLYWSDAIYDLLGLPPGEPVTLERFYSVIHPEDLPKLQEVWEASVRKNQSFEEEFRILYSGKEQRWMELMGESVEWELGNPGHFAGLFWDITAEKVQEKREQRAAEIERFLSEATMTLAASLDFETTLESVTSLCVPTLGDWAILELIGDDHTIRRMKIAHSDPGASILAEQLMQTDSIPSLKERSANSHLFGNETIFVENLTEELLQEVVPTPEHLPVLRELGAESLIVVALGIRDLQFGVLTLIQTDAAHRHKISDFKTAEELARRASIAIDNARLYKIGQQASAAKSEFVANMSHEIRTPMTAVLGYADLLAGSENDPEKLKHLRMIQKNGSFLLDIINDILDLSKIEAGKMECVTEYFAANELIADVYSMMHIRAAEKKLDFSVEYATTIPSQIESDPKRLRQILVNLIGNAVKFTSEGSIRLVISYDASGEPPAIQFEVIDTGIGITDAQLSQLFQEFSQGDTSVTRAFGGTGLGLAISARLARMLGGSIEVHSKSGSGTTFTCQITAGLVESASLIQPQNKHKTSNDKPDSQGSAPSLSCNVLVVDDRRDIRYIVKQFLIKSGAQVESANDGLEAIERIKQGEKSYDMILLDMQMPRLDGYQTAERLRSLGFKRPIIALTADAMHGDMTRCLASGCDAFISKPINTKELIETVARYTQ</sequence>
<comment type="catalytic activity">
    <reaction evidence="1">
        <text>ATP + protein L-histidine = ADP + protein N-phospho-L-histidine.</text>
        <dbReference type="EC" id="2.7.13.3"/>
    </reaction>
</comment>
<dbReference type="RefSeq" id="WP_002647829.1">
    <property type="nucleotide sequence ID" value="NZ_CP042910.1"/>
</dbReference>
<dbReference type="InterPro" id="IPR013655">
    <property type="entry name" value="PAS_fold_3"/>
</dbReference>
<dbReference type="CDD" id="cd17546">
    <property type="entry name" value="REC_hyHK_CKI1_RcsC-like"/>
    <property type="match status" value="1"/>
</dbReference>
<dbReference type="InterPro" id="IPR003661">
    <property type="entry name" value="HisK_dim/P_dom"/>
</dbReference>
<evidence type="ECO:0000256" key="5">
    <source>
        <dbReference type="PROSITE-ProRule" id="PRU00169"/>
    </source>
</evidence>
<dbReference type="Gene3D" id="3.30.450.40">
    <property type="match status" value="1"/>
</dbReference>
<evidence type="ECO:0000259" key="9">
    <source>
        <dbReference type="PROSITE" id="PS50112"/>
    </source>
</evidence>
<dbReference type="CDD" id="cd16922">
    <property type="entry name" value="HATPase_EvgS-ArcB-TorS-like"/>
    <property type="match status" value="1"/>
</dbReference>
<keyword evidence="3 5" id="KW-0597">Phosphoprotein</keyword>
<dbReference type="Pfam" id="PF00072">
    <property type="entry name" value="Response_reg"/>
    <property type="match status" value="1"/>
</dbReference>
<evidence type="ECO:0000256" key="3">
    <source>
        <dbReference type="ARBA" id="ARBA00022553"/>
    </source>
</evidence>
<dbReference type="InterPro" id="IPR001789">
    <property type="entry name" value="Sig_transdc_resp-reg_receiver"/>
</dbReference>
<dbReference type="InterPro" id="IPR035965">
    <property type="entry name" value="PAS-like_dom_sf"/>
</dbReference>
<feature type="domain" description="PAS" evidence="9">
    <location>
        <begin position="182"/>
        <end position="228"/>
    </location>
</feature>
<dbReference type="Proteomes" id="UP000322887">
    <property type="component" value="Chromosome"/>
</dbReference>
<dbReference type="PROSITE" id="PS50110">
    <property type="entry name" value="RESPONSE_REGULATORY"/>
    <property type="match status" value="1"/>
</dbReference>
<reference evidence="10 11" key="1">
    <citation type="submission" date="2019-08" db="EMBL/GenBank/DDBJ databases">
        <title>Deep-cultivation of Planctomycetes and their phenomic and genomic characterization uncovers novel biology.</title>
        <authorList>
            <person name="Wiegand S."/>
            <person name="Jogler M."/>
            <person name="Boedeker C."/>
            <person name="Pinto D."/>
            <person name="Vollmers J."/>
            <person name="Rivas-Marin E."/>
            <person name="Kohn T."/>
            <person name="Peeters S.H."/>
            <person name="Heuer A."/>
            <person name="Rast P."/>
            <person name="Oberbeckmann S."/>
            <person name="Bunk B."/>
            <person name="Jeske O."/>
            <person name="Meyerdierks A."/>
            <person name="Storesund J.E."/>
            <person name="Kallscheuer N."/>
            <person name="Luecker S."/>
            <person name="Lage O.M."/>
            <person name="Pohl T."/>
            <person name="Merkel B.J."/>
            <person name="Hornburger P."/>
            <person name="Mueller R.-W."/>
            <person name="Bruemmer F."/>
            <person name="Labrenz M."/>
            <person name="Spormann A.M."/>
            <person name="Op den Camp H."/>
            <person name="Overmann J."/>
            <person name="Amann R."/>
            <person name="Jetten M.S.M."/>
            <person name="Mascher T."/>
            <person name="Medema M.H."/>
            <person name="Devos D.P."/>
            <person name="Kaster A.-K."/>
            <person name="Ovreas L."/>
            <person name="Rohde M."/>
            <person name="Galperin M.Y."/>
            <person name="Jogler C."/>
        </authorList>
    </citation>
    <scope>NUCLEOTIDE SEQUENCE [LARGE SCALE GENOMIC DNA]</scope>
    <source>
        <strain evidence="10 11">DSM 8797</strain>
    </source>
</reference>
<keyword evidence="10" id="KW-0808">Transferase</keyword>
<dbReference type="Pfam" id="PF00512">
    <property type="entry name" value="HisKA"/>
    <property type="match status" value="1"/>
</dbReference>
<keyword evidence="11" id="KW-1185">Reference proteome</keyword>
<dbReference type="Gene3D" id="3.30.450.20">
    <property type="entry name" value="PAS domain"/>
    <property type="match status" value="1"/>
</dbReference>
<evidence type="ECO:0000256" key="2">
    <source>
        <dbReference type="ARBA" id="ARBA00012438"/>
    </source>
</evidence>
<protein>
    <recommendedName>
        <fullName evidence="2">histidine kinase</fullName>
        <ecNumber evidence="2">2.7.13.3</ecNumber>
    </recommendedName>
</protein>
<keyword evidence="10" id="KW-0418">Kinase</keyword>
<dbReference type="CDD" id="cd00130">
    <property type="entry name" value="PAS"/>
    <property type="match status" value="1"/>
</dbReference>
<dbReference type="SMART" id="SM00387">
    <property type="entry name" value="HATPase_c"/>
    <property type="match status" value="1"/>
</dbReference>
<dbReference type="InterPro" id="IPR005467">
    <property type="entry name" value="His_kinase_dom"/>
</dbReference>
<evidence type="ECO:0000313" key="10">
    <source>
        <dbReference type="EMBL" id="QEG15824.1"/>
    </source>
</evidence>
<dbReference type="PROSITE" id="PS50112">
    <property type="entry name" value="PAS"/>
    <property type="match status" value="1"/>
</dbReference>
<feature type="modified residue" description="4-aspartylphosphate" evidence="5">
    <location>
        <position position="778"/>
    </location>
</feature>
<feature type="region of interest" description="Disordered" evidence="6">
    <location>
        <begin position="702"/>
        <end position="722"/>
    </location>
</feature>
<dbReference type="InterPro" id="IPR000014">
    <property type="entry name" value="PAS"/>
</dbReference>
<dbReference type="CDD" id="cd00082">
    <property type="entry name" value="HisKA"/>
    <property type="match status" value="1"/>
</dbReference>
<keyword evidence="4" id="KW-0902">Two-component regulatory system</keyword>
<dbReference type="InterPro" id="IPR036097">
    <property type="entry name" value="HisK_dim/P_sf"/>
</dbReference>
<name>A0ABX5YJJ4_9PLAN</name>
<dbReference type="SUPFAM" id="SSF55781">
    <property type="entry name" value="GAF domain-like"/>
    <property type="match status" value="1"/>
</dbReference>
<feature type="domain" description="Histidine kinase" evidence="7">
    <location>
        <begin position="475"/>
        <end position="695"/>
    </location>
</feature>
<dbReference type="EC" id="2.7.13.3" evidence="2"/>
<dbReference type="InterPro" id="IPR029016">
    <property type="entry name" value="GAF-like_dom_sf"/>
</dbReference>
<dbReference type="SUPFAM" id="SSF55874">
    <property type="entry name" value="ATPase domain of HSP90 chaperone/DNA topoisomerase II/histidine kinase"/>
    <property type="match status" value="1"/>
</dbReference>
<proteinExistence type="predicted"/>
<dbReference type="Gene3D" id="3.30.565.10">
    <property type="entry name" value="Histidine kinase-like ATPase, C-terminal domain"/>
    <property type="match status" value="1"/>
</dbReference>
<dbReference type="PRINTS" id="PR00344">
    <property type="entry name" value="BCTRLSENSOR"/>
</dbReference>
<accession>A0ABX5YJJ4</accession>
<evidence type="ECO:0000256" key="1">
    <source>
        <dbReference type="ARBA" id="ARBA00000085"/>
    </source>
</evidence>
<dbReference type="InterPro" id="IPR004358">
    <property type="entry name" value="Sig_transdc_His_kin-like_C"/>
</dbReference>
<evidence type="ECO:0000259" key="8">
    <source>
        <dbReference type="PROSITE" id="PS50110"/>
    </source>
</evidence>
<dbReference type="EMBL" id="CP042910">
    <property type="protein sequence ID" value="QEG15824.1"/>
    <property type="molecule type" value="Genomic_DNA"/>
</dbReference>
<evidence type="ECO:0000259" key="7">
    <source>
        <dbReference type="PROSITE" id="PS50109"/>
    </source>
</evidence>
<dbReference type="InterPro" id="IPR011006">
    <property type="entry name" value="CheY-like_superfamily"/>
</dbReference>
<dbReference type="SMART" id="SM00091">
    <property type="entry name" value="PAS"/>
    <property type="match status" value="1"/>
</dbReference>
<dbReference type="InterPro" id="IPR036890">
    <property type="entry name" value="HATPase_C_sf"/>
</dbReference>
<evidence type="ECO:0000313" key="11">
    <source>
        <dbReference type="Proteomes" id="UP000322887"/>
    </source>
</evidence>
<evidence type="ECO:0000256" key="6">
    <source>
        <dbReference type="SAM" id="MobiDB-lite"/>
    </source>
</evidence>
<dbReference type="Gene3D" id="3.40.50.2300">
    <property type="match status" value="1"/>
</dbReference>
<dbReference type="SMART" id="SM00388">
    <property type="entry name" value="HisKA"/>
    <property type="match status" value="1"/>
</dbReference>
<dbReference type="GeneID" id="98646291"/>
<dbReference type="SUPFAM" id="SSF47384">
    <property type="entry name" value="Homodimeric domain of signal transducing histidine kinase"/>
    <property type="match status" value="1"/>
</dbReference>
<gene>
    <name evidence="10" type="primary">luxQ_1</name>
    <name evidence="10" type="ORF">GmarT_16670</name>
</gene>
<dbReference type="Pfam" id="PF08447">
    <property type="entry name" value="PAS_3"/>
    <property type="match status" value="1"/>
</dbReference>
<dbReference type="Pfam" id="PF02518">
    <property type="entry name" value="HATPase_c"/>
    <property type="match status" value="1"/>
</dbReference>